<evidence type="ECO:0000256" key="5">
    <source>
        <dbReference type="ARBA" id="ARBA00022573"/>
    </source>
</evidence>
<dbReference type="Proteomes" id="UP000182077">
    <property type="component" value="Unassembled WGS sequence"/>
</dbReference>
<evidence type="ECO:0000256" key="4">
    <source>
        <dbReference type="ARBA" id="ARBA00020963"/>
    </source>
</evidence>
<dbReference type="SUPFAM" id="SSF89028">
    <property type="entry name" value="Cobalamin adenosyltransferase-like"/>
    <property type="match status" value="1"/>
</dbReference>
<comment type="catalytic activity">
    <reaction evidence="13 14">
        <text>2 cob(II)alamin + reduced [electron-transfer flavoprotein] + 2 ATP = 2 adenosylcob(III)alamin + 2 triphosphate + oxidized [electron-transfer flavoprotein] + 3 H(+)</text>
        <dbReference type="Rhea" id="RHEA:28671"/>
        <dbReference type="Rhea" id="RHEA-COMP:10685"/>
        <dbReference type="Rhea" id="RHEA-COMP:10686"/>
        <dbReference type="ChEBI" id="CHEBI:15378"/>
        <dbReference type="ChEBI" id="CHEBI:16304"/>
        <dbReference type="ChEBI" id="CHEBI:18036"/>
        <dbReference type="ChEBI" id="CHEBI:18408"/>
        <dbReference type="ChEBI" id="CHEBI:30616"/>
        <dbReference type="ChEBI" id="CHEBI:57692"/>
        <dbReference type="ChEBI" id="CHEBI:58307"/>
        <dbReference type="EC" id="2.5.1.17"/>
    </reaction>
</comment>
<keyword evidence="5 14" id="KW-0169">Cobalamin biosynthesis</keyword>
<dbReference type="EMBL" id="JXKQ01000024">
    <property type="protein sequence ID" value="OJG41349.1"/>
    <property type="molecule type" value="Genomic_DNA"/>
</dbReference>
<evidence type="ECO:0000259" key="15">
    <source>
        <dbReference type="Pfam" id="PF01923"/>
    </source>
</evidence>
<keyword evidence="8 14" id="KW-0067">ATP-binding</keyword>
<evidence type="ECO:0000256" key="9">
    <source>
        <dbReference type="ARBA" id="ARBA00031529"/>
    </source>
</evidence>
<dbReference type="GO" id="GO:0005524">
    <property type="term" value="F:ATP binding"/>
    <property type="evidence" value="ECO:0007669"/>
    <property type="project" value="UniProtKB-UniRule"/>
</dbReference>
<dbReference type="GO" id="GO:0009236">
    <property type="term" value="P:cobalamin biosynthetic process"/>
    <property type="evidence" value="ECO:0007669"/>
    <property type="project" value="UniProtKB-UniRule"/>
</dbReference>
<dbReference type="Gene3D" id="1.20.1200.10">
    <property type="entry name" value="Cobalamin adenosyltransferase-like"/>
    <property type="match status" value="1"/>
</dbReference>
<evidence type="ECO:0000256" key="8">
    <source>
        <dbReference type="ARBA" id="ARBA00022840"/>
    </source>
</evidence>
<comment type="pathway">
    <text evidence="1 14">Cofactor biosynthesis; adenosylcobalamin biosynthesis; adenosylcobalamin from cob(II)yrinate a,c-diamide: step 2/7.</text>
</comment>
<evidence type="ECO:0000313" key="17">
    <source>
        <dbReference type="Proteomes" id="UP000182077"/>
    </source>
</evidence>
<comment type="caution">
    <text evidence="16">The sequence shown here is derived from an EMBL/GenBank/DDBJ whole genome shotgun (WGS) entry which is preliminary data.</text>
</comment>
<evidence type="ECO:0000256" key="14">
    <source>
        <dbReference type="RuleBase" id="RU366026"/>
    </source>
</evidence>
<accession>A0A1L8TAJ1</accession>
<dbReference type="InterPro" id="IPR016030">
    <property type="entry name" value="CblAdoTrfase-like"/>
</dbReference>
<evidence type="ECO:0000256" key="2">
    <source>
        <dbReference type="ARBA" id="ARBA00007487"/>
    </source>
</evidence>
<name>A0A1L8TAJ1_9ENTE</name>
<evidence type="ECO:0000256" key="1">
    <source>
        <dbReference type="ARBA" id="ARBA00005121"/>
    </source>
</evidence>
<dbReference type="UniPathway" id="UPA00148">
    <property type="reaction ID" value="UER00233"/>
</dbReference>
<evidence type="ECO:0000256" key="3">
    <source>
        <dbReference type="ARBA" id="ARBA00012454"/>
    </source>
</evidence>
<dbReference type="GO" id="GO:0008817">
    <property type="term" value="F:corrinoid adenosyltransferase activity"/>
    <property type="evidence" value="ECO:0007669"/>
    <property type="project" value="UniProtKB-UniRule"/>
</dbReference>
<feature type="domain" description="Cobalamin adenosyltransferase-like" evidence="15">
    <location>
        <begin position="3"/>
        <end position="168"/>
    </location>
</feature>
<comment type="catalytic activity">
    <reaction evidence="12 14">
        <text>2 cob(II)yrinate a,c diamide + reduced [electron-transfer flavoprotein] + 2 ATP = 2 adenosylcob(III)yrinate a,c-diamide + 2 triphosphate + oxidized [electron-transfer flavoprotein] + 3 H(+)</text>
        <dbReference type="Rhea" id="RHEA:11528"/>
        <dbReference type="Rhea" id="RHEA-COMP:10685"/>
        <dbReference type="Rhea" id="RHEA-COMP:10686"/>
        <dbReference type="ChEBI" id="CHEBI:15378"/>
        <dbReference type="ChEBI" id="CHEBI:18036"/>
        <dbReference type="ChEBI" id="CHEBI:30616"/>
        <dbReference type="ChEBI" id="CHEBI:57692"/>
        <dbReference type="ChEBI" id="CHEBI:58307"/>
        <dbReference type="ChEBI" id="CHEBI:58503"/>
        <dbReference type="ChEBI" id="CHEBI:58537"/>
        <dbReference type="EC" id="2.5.1.17"/>
    </reaction>
</comment>
<evidence type="ECO:0000313" key="16">
    <source>
        <dbReference type="EMBL" id="OJG41349.1"/>
    </source>
</evidence>
<evidence type="ECO:0000256" key="11">
    <source>
        <dbReference type="ARBA" id="ARBA00033354"/>
    </source>
</evidence>
<dbReference type="OrthoDB" id="9778896at2"/>
<proteinExistence type="inferred from homology"/>
<evidence type="ECO:0000256" key="10">
    <source>
        <dbReference type="ARBA" id="ARBA00033334"/>
    </source>
</evidence>
<comment type="similarity">
    <text evidence="2 14">Belongs to the Cob(I)alamin adenosyltransferase family.</text>
</comment>
<dbReference type="EC" id="2.5.1.17" evidence="3 14"/>
<organism evidence="16 17">
    <name type="scientific">Enterococcus hermanniensis</name>
    <dbReference type="NCBI Taxonomy" id="249189"/>
    <lineage>
        <taxon>Bacteria</taxon>
        <taxon>Bacillati</taxon>
        <taxon>Bacillota</taxon>
        <taxon>Bacilli</taxon>
        <taxon>Lactobacillales</taxon>
        <taxon>Enterococcaceae</taxon>
        <taxon>Enterococcus</taxon>
    </lineage>
</organism>
<dbReference type="InterPro" id="IPR029499">
    <property type="entry name" value="PduO-typ"/>
</dbReference>
<keyword evidence="17" id="KW-1185">Reference proteome</keyword>
<dbReference type="PANTHER" id="PTHR12213:SF0">
    <property type="entry name" value="CORRINOID ADENOSYLTRANSFERASE MMAB"/>
    <property type="match status" value="1"/>
</dbReference>
<reference evidence="16 17" key="1">
    <citation type="submission" date="2014-12" db="EMBL/GenBank/DDBJ databases">
        <title>Draft genome sequences of 29 type strains of Enterococci.</title>
        <authorList>
            <person name="Zhong Z."/>
            <person name="Sun Z."/>
            <person name="Liu W."/>
            <person name="Zhang W."/>
            <person name="Zhang H."/>
        </authorList>
    </citation>
    <scope>NUCLEOTIDE SEQUENCE [LARGE SCALE GENOMIC DNA]</scope>
    <source>
        <strain evidence="16 17">DSM 17122</strain>
    </source>
</reference>
<keyword evidence="7 14" id="KW-0547">Nucleotide-binding</keyword>
<protein>
    <recommendedName>
        <fullName evidence="4 14">Corrinoid adenosyltransferase</fullName>
        <ecNumber evidence="3 14">2.5.1.17</ecNumber>
    </recommendedName>
    <alternativeName>
        <fullName evidence="9 14">Cob(II)alamin adenosyltransferase</fullName>
    </alternativeName>
    <alternativeName>
        <fullName evidence="11 14">Cob(II)yrinic acid a,c-diamide adenosyltransferase</fullName>
    </alternativeName>
    <alternativeName>
        <fullName evidence="10 14">Cobinamide/cobalamin adenosyltransferase</fullName>
    </alternativeName>
</protein>
<dbReference type="RefSeq" id="WP_071858821.1">
    <property type="nucleotide sequence ID" value="NZ_JBHSHK010000017.1"/>
</dbReference>
<sequence>MKIYTKSGDKGNTSIIGGQRIKKSDARVCAYGSVDEVNSWIGKIISELDEKKFALLKTELIALQILLFDLGTDLATPAGVREMLVGKQEVAEIEAMIDHYQEKVPVIEKFILPGGHPAACDMQITRTVIRRAEHEMTQLLISEEHINLHAYKIMNRLSDLFFVLARYVNTVYSVTEPFYERAGKVFH</sequence>
<dbReference type="NCBIfam" id="TIGR00636">
    <property type="entry name" value="PduO_Nterm"/>
    <property type="match status" value="1"/>
</dbReference>
<evidence type="ECO:0000256" key="6">
    <source>
        <dbReference type="ARBA" id="ARBA00022679"/>
    </source>
</evidence>
<evidence type="ECO:0000256" key="13">
    <source>
        <dbReference type="ARBA" id="ARBA00048692"/>
    </source>
</evidence>
<evidence type="ECO:0000256" key="7">
    <source>
        <dbReference type="ARBA" id="ARBA00022741"/>
    </source>
</evidence>
<dbReference type="AlphaFoldDB" id="A0A1L8TAJ1"/>
<dbReference type="Pfam" id="PF01923">
    <property type="entry name" value="Cob_adeno_trans"/>
    <property type="match status" value="1"/>
</dbReference>
<keyword evidence="6 14" id="KW-0808">Transferase</keyword>
<dbReference type="STRING" id="249189.RV04_GL001210"/>
<dbReference type="PANTHER" id="PTHR12213">
    <property type="entry name" value="CORRINOID ADENOSYLTRANSFERASE"/>
    <property type="match status" value="1"/>
</dbReference>
<evidence type="ECO:0000256" key="12">
    <source>
        <dbReference type="ARBA" id="ARBA00048555"/>
    </source>
</evidence>
<gene>
    <name evidence="16" type="ORF">RV04_GL001210</name>
</gene>
<dbReference type="InterPro" id="IPR036451">
    <property type="entry name" value="CblAdoTrfase-like_sf"/>
</dbReference>